<evidence type="ECO:0000256" key="3">
    <source>
        <dbReference type="ARBA" id="ARBA00022837"/>
    </source>
</evidence>
<keyword evidence="1" id="KW-0479">Metal-binding</keyword>
<dbReference type="InterPro" id="IPR018502">
    <property type="entry name" value="Annexin_repeat"/>
</dbReference>
<dbReference type="Proteomes" id="UP001341840">
    <property type="component" value="Unassembled WGS sequence"/>
</dbReference>
<dbReference type="PRINTS" id="PR01814">
    <property type="entry name" value="ANNEXINPLANT"/>
</dbReference>
<dbReference type="PANTHER" id="PTHR10502">
    <property type="entry name" value="ANNEXIN"/>
    <property type="match status" value="1"/>
</dbReference>
<evidence type="ECO:0000256" key="6">
    <source>
        <dbReference type="RuleBase" id="RU003540"/>
    </source>
</evidence>
<evidence type="ECO:0000313" key="8">
    <source>
        <dbReference type="Proteomes" id="UP001341840"/>
    </source>
</evidence>
<gene>
    <name evidence="7" type="ORF">PIB30_073388</name>
</gene>
<dbReference type="PROSITE" id="PS00223">
    <property type="entry name" value="ANNEXIN_1"/>
    <property type="match status" value="1"/>
</dbReference>
<keyword evidence="8" id="KW-1185">Reference proteome</keyword>
<sequence>MATLIAPTHHSPQQDAEALRKAVKGWGTDEEAVIAILGRRNVSQRQQIRKAYEELYSEDLIKRLESELSGHFEKAMYRWILEPEERYCLLANVAMKNCNKDFHVIVEIGCVLQPHELLAVRRAYHNRYKHSLGEHVASHTNGYFGQLLVGLVSSYRYGGDEINERLAKTEADILHEFVKEKKGNREEVIRILTTRSKTQLVATFNRYREEHGTSISKNEASDEFHKAVNVAIRCIYDHKKYYEKLLRNAMKRIGSDEDGITRVFVTRAEKDLKHIKDLYYKKNSVHLEDAISKEISGDYKRLLLTLLGK</sequence>
<dbReference type="Gene3D" id="1.10.220.10">
    <property type="entry name" value="Annexin"/>
    <property type="match status" value="4"/>
</dbReference>
<evidence type="ECO:0000256" key="4">
    <source>
        <dbReference type="ARBA" id="ARBA00023216"/>
    </source>
</evidence>
<keyword evidence="5 6" id="KW-0111">Calcium/phospholipid-binding</keyword>
<evidence type="ECO:0000256" key="5">
    <source>
        <dbReference type="ARBA" id="ARBA00023302"/>
    </source>
</evidence>
<protein>
    <recommendedName>
        <fullName evidence="6">Annexin</fullName>
    </recommendedName>
</protein>
<dbReference type="PANTHER" id="PTHR10502:SF228">
    <property type="entry name" value="ANNEXIN"/>
    <property type="match status" value="1"/>
</dbReference>
<keyword evidence="4 6" id="KW-0041">Annexin</keyword>
<proteinExistence type="inferred from homology"/>
<accession>A0ABU6WP78</accession>
<dbReference type="PRINTS" id="PR00196">
    <property type="entry name" value="ANNEXIN"/>
</dbReference>
<keyword evidence="2 6" id="KW-0677">Repeat</keyword>
<dbReference type="Pfam" id="PF00191">
    <property type="entry name" value="Annexin"/>
    <property type="match status" value="4"/>
</dbReference>
<dbReference type="InterPro" id="IPR001464">
    <property type="entry name" value="Annexin"/>
</dbReference>
<dbReference type="PROSITE" id="PS51897">
    <property type="entry name" value="ANNEXIN_2"/>
    <property type="match status" value="4"/>
</dbReference>
<dbReference type="InterPro" id="IPR009118">
    <property type="entry name" value="AnnexinD_plant"/>
</dbReference>
<dbReference type="EMBL" id="JASCZI010182132">
    <property type="protein sequence ID" value="MED6187122.1"/>
    <property type="molecule type" value="Genomic_DNA"/>
</dbReference>
<evidence type="ECO:0000256" key="1">
    <source>
        <dbReference type="ARBA" id="ARBA00022723"/>
    </source>
</evidence>
<keyword evidence="3 6" id="KW-0106">Calcium</keyword>
<organism evidence="7 8">
    <name type="scientific">Stylosanthes scabra</name>
    <dbReference type="NCBI Taxonomy" id="79078"/>
    <lineage>
        <taxon>Eukaryota</taxon>
        <taxon>Viridiplantae</taxon>
        <taxon>Streptophyta</taxon>
        <taxon>Embryophyta</taxon>
        <taxon>Tracheophyta</taxon>
        <taxon>Spermatophyta</taxon>
        <taxon>Magnoliopsida</taxon>
        <taxon>eudicotyledons</taxon>
        <taxon>Gunneridae</taxon>
        <taxon>Pentapetalae</taxon>
        <taxon>rosids</taxon>
        <taxon>fabids</taxon>
        <taxon>Fabales</taxon>
        <taxon>Fabaceae</taxon>
        <taxon>Papilionoideae</taxon>
        <taxon>50 kb inversion clade</taxon>
        <taxon>dalbergioids sensu lato</taxon>
        <taxon>Dalbergieae</taxon>
        <taxon>Pterocarpus clade</taxon>
        <taxon>Stylosanthes</taxon>
    </lineage>
</organism>
<comment type="domain">
    <text evidence="6">A pair of annexin repeats may form one binding site for calcium and phospholipid.</text>
</comment>
<reference evidence="7 8" key="1">
    <citation type="journal article" date="2023" name="Plants (Basel)">
        <title>Bridging the Gap: Combining Genomics and Transcriptomics Approaches to Understand Stylosanthes scabra, an Orphan Legume from the Brazilian Caatinga.</title>
        <authorList>
            <person name="Ferreira-Neto J.R.C."/>
            <person name="da Silva M.D."/>
            <person name="Binneck E."/>
            <person name="de Melo N.F."/>
            <person name="da Silva R.H."/>
            <person name="de Melo A.L.T.M."/>
            <person name="Pandolfi V."/>
            <person name="Bustamante F.O."/>
            <person name="Brasileiro-Vidal A.C."/>
            <person name="Benko-Iseppon A.M."/>
        </authorList>
    </citation>
    <scope>NUCLEOTIDE SEQUENCE [LARGE SCALE GENOMIC DNA]</scope>
    <source>
        <tissue evidence="7">Leaves</tissue>
    </source>
</reference>
<name>A0ABU6WP78_9FABA</name>
<dbReference type="SMART" id="SM00335">
    <property type="entry name" value="ANX"/>
    <property type="match status" value="4"/>
</dbReference>
<comment type="caution">
    <text evidence="7">The sequence shown here is derived from an EMBL/GenBank/DDBJ whole genome shotgun (WGS) entry which is preliminary data.</text>
</comment>
<comment type="similarity">
    <text evidence="6">Belongs to the annexin family.</text>
</comment>
<evidence type="ECO:0000313" key="7">
    <source>
        <dbReference type="EMBL" id="MED6187122.1"/>
    </source>
</evidence>
<dbReference type="SUPFAM" id="SSF47874">
    <property type="entry name" value="Annexin"/>
    <property type="match status" value="1"/>
</dbReference>
<dbReference type="InterPro" id="IPR018252">
    <property type="entry name" value="Annexin_repeat_CS"/>
</dbReference>
<evidence type="ECO:0000256" key="2">
    <source>
        <dbReference type="ARBA" id="ARBA00022737"/>
    </source>
</evidence>
<dbReference type="InterPro" id="IPR037104">
    <property type="entry name" value="Annexin_sf"/>
</dbReference>